<dbReference type="InterPro" id="IPR046906">
    <property type="entry name" value="Mab-21_HhH/H2TH-like"/>
</dbReference>
<accession>A0A8S2KGR4</accession>
<gene>
    <name evidence="2" type="ORF">OVA965_LOCUS18867</name>
    <name evidence="3" type="ORF">TMI583_LOCUS18881</name>
</gene>
<evidence type="ECO:0000259" key="1">
    <source>
        <dbReference type="Pfam" id="PF20266"/>
    </source>
</evidence>
<evidence type="ECO:0000313" key="2">
    <source>
        <dbReference type="EMBL" id="CAF1092125.1"/>
    </source>
</evidence>
<name>A0A8S2KGR4_9BILA</name>
<dbReference type="EMBL" id="CAJOBA010009545">
    <property type="protein sequence ID" value="CAF3853663.1"/>
    <property type="molecule type" value="Genomic_DNA"/>
</dbReference>
<dbReference type="Proteomes" id="UP000682733">
    <property type="component" value="Unassembled WGS sequence"/>
</dbReference>
<dbReference type="Gene3D" id="1.10.1410.40">
    <property type="match status" value="1"/>
</dbReference>
<dbReference type="AlphaFoldDB" id="A0A8S2KGR4"/>
<evidence type="ECO:0000313" key="3">
    <source>
        <dbReference type="EMBL" id="CAF3853663.1"/>
    </source>
</evidence>
<sequence>MDKLDVCAAAEGVQVLSKLFILATALNDLLAAADGGNSVNKVPPPPLIEKVVLHATADFPTGAQGGMDARYIDMDNLGEMDIMYEKGIIDSESELIPISATPGFMRIYWNGTRLSYKNASFDDYGRYCINGLALKEELLAELQKLDASRHFPPNKHKTSVKSASVESVEPSVMGQKVDETVKKIIEEKIKTGIYQQQINEKKFMSDVYRKCLTSVPECLDYCIGLFQPEALENITKNTFFSDISLTSVRLPTILIGQLTLALCSPLCGVPLHPDIFIRLLSYTNFANKHEQSINKIFSKFSNKCMKYMVETEVECDHIPAFRLNFVPKIILPFFNRIRMKRFDLYEKLKGGTIFVIPKWSGLTPEKGAHLEFRYSFSDYEKTLAQLRSNNELTLNKVARSIYYECLSKNSLQIDGTYLPSYFVKTAVLWLCENENVTEIYKSDQDQDIIAQSLGDLWRNYACSCLKEHYCQHYFIEEINILQTYHADLLSLAYEKLKGWRCTDENNDDPEFSRPLNDDDISDILNVFDEFIPSVTDEKLIREDFQSIENEYFIKTDLSSINVTRYLDILSYIPGGLKTYGDFAGYLLSFTSDESPVQLPFAIKELSFSHFTIALLLSMGMLVPIDSYYNQLTFEENEYIRSSEQFFEKFLNIAKNVQNSARTMDLETLLAMAVARHQSSMCDRDCVDFIRKRARFKNKEINKLPLDCFHTMRSEIPDDDTENPWVKSNQNCQYQYINIQEGLLSLIFEIACYTYNFTDSERVIFQKNSLHYIQQLSGKINNRSLFFDCARKYLNEVDAQNGHLDENILKIMEKHIPNFTEKRTMCFGLSYNTLFSFMLFIADILYDKDHDLKVLQMIGEDLLMVDNQTQLTMYVENEVLYEIADYLAVCDNSIYAQRSLLQMTDEFVDTRPNLVCPFETA</sequence>
<dbReference type="EMBL" id="CAJNOK010009527">
    <property type="protein sequence ID" value="CAF1092125.1"/>
    <property type="molecule type" value="Genomic_DNA"/>
</dbReference>
<evidence type="ECO:0000313" key="4">
    <source>
        <dbReference type="Proteomes" id="UP000682733"/>
    </source>
</evidence>
<feature type="domain" description="Mab-21-like HhH/H2TH-like" evidence="1">
    <location>
        <begin position="418"/>
        <end position="496"/>
    </location>
</feature>
<comment type="caution">
    <text evidence="3">The sequence shown here is derived from an EMBL/GenBank/DDBJ whole genome shotgun (WGS) entry which is preliminary data.</text>
</comment>
<proteinExistence type="predicted"/>
<dbReference type="PANTHER" id="PTHR10656">
    <property type="entry name" value="CELL FATE DETERMINING PROTEIN MAB21-RELATED"/>
    <property type="match status" value="1"/>
</dbReference>
<dbReference type="Pfam" id="PF20266">
    <property type="entry name" value="Mab-21_C"/>
    <property type="match status" value="1"/>
</dbReference>
<reference evidence="3" key="1">
    <citation type="submission" date="2021-02" db="EMBL/GenBank/DDBJ databases">
        <authorList>
            <person name="Nowell W R."/>
        </authorList>
    </citation>
    <scope>NUCLEOTIDE SEQUENCE</scope>
</reference>
<dbReference type="PANTHER" id="PTHR10656:SF69">
    <property type="entry name" value="MAB-21-LIKE HHH_H2TH-LIKE DOMAIN-CONTAINING PROTEIN"/>
    <property type="match status" value="1"/>
</dbReference>
<dbReference type="Proteomes" id="UP000677228">
    <property type="component" value="Unassembled WGS sequence"/>
</dbReference>
<protein>
    <recommendedName>
        <fullName evidence="1">Mab-21-like HhH/H2TH-like domain-containing protein</fullName>
    </recommendedName>
</protein>
<organism evidence="3 4">
    <name type="scientific">Didymodactylos carnosus</name>
    <dbReference type="NCBI Taxonomy" id="1234261"/>
    <lineage>
        <taxon>Eukaryota</taxon>
        <taxon>Metazoa</taxon>
        <taxon>Spiralia</taxon>
        <taxon>Gnathifera</taxon>
        <taxon>Rotifera</taxon>
        <taxon>Eurotatoria</taxon>
        <taxon>Bdelloidea</taxon>
        <taxon>Philodinida</taxon>
        <taxon>Philodinidae</taxon>
        <taxon>Didymodactylos</taxon>
    </lineage>
</organism>